<keyword evidence="3 6" id="KW-0812">Transmembrane</keyword>
<dbReference type="EMBL" id="DVLT01000053">
    <property type="protein sequence ID" value="HIU03342.1"/>
    <property type="molecule type" value="Genomic_DNA"/>
</dbReference>
<dbReference type="Proteomes" id="UP000824164">
    <property type="component" value="Unassembled WGS sequence"/>
</dbReference>
<evidence type="ECO:0000313" key="8">
    <source>
        <dbReference type="Proteomes" id="UP000824164"/>
    </source>
</evidence>
<feature type="transmembrane region" description="Helical" evidence="6">
    <location>
        <begin position="104"/>
        <end position="123"/>
    </location>
</feature>
<evidence type="ECO:0000256" key="4">
    <source>
        <dbReference type="ARBA" id="ARBA00022989"/>
    </source>
</evidence>
<protein>
    <recommendedName>
        <fullName evidence="9">ATP synthase subunit I</fullName>
    </recommendedName>
</protein>
<evidence type="ECO:0000256" key="5">
    <source>
        <dbReference type="ARBA" id="ARBA00023136"/>
    </source>
</evidence>
<feature type="transmembrane region" description="Helical" evidence="6">
    <location>
        <begin position="43"/>
        <end position="60"/>
    </location>
</feature>
<feature type="transmembrane region" description="Helical" evidence="6">
    <location>
        <begin position="16"/>
        <end position="37"/>
    </location>
</feature>
<reference evidence="7" key="2">
    <citation type="journal article" date="2021" name="PeerJ">
        <title>Extensive microbial diversity within the chicken gut microbiome revealed by metagenomics and culture.</title>
        <authorList>
            <person name="Gilroy R."/>
            <person name="Ravi A."/>
            <person name="Getino M."/>
            <person name="Pursley I."/>
            <person name="Horton D.L."/>
            <person name="Alikhan N.F."/>
            <person name="Baker D."/>
            <person name="Gharbi K."/>
            <person name="Hall N."/>
            <person name="Watson M."/>
            <person name="Adriaenssens E.M."/>
            <person name="Foster-Nyarko E."/>
            <person name="Jarju S."/>
            <person name="Secka A."/>
            <person name="Antonio M."/>
            <person name="Oren A."/>
            <person name="Chaudhuri R.R."/>
            <person name="La Ragione R."/>
            <person name="Hildebrand F."/>
            <person name="Pallen M.J."/>
        </authorList>
    </citation>
    <scope>NUCLEOTIDE SEQUENCE</scope>
    <source>
        <strain evidence="7">CHK187-14744</strain>
    </source>
</reference>
<dbReference type="GO" id="GO:0005886">
    <property type="term" value="C:plasma membrane"/>
    <property type="evidence" value="ECO:0007669"/>
    <property type="project" value="UniProtKB-SubCell"/>
</dbReference>
<reference evidence="7" key="1">
    <citation type="submission" date="2020-10" db="EMBL/GenBank/DDBJ databases">
        <authorList>
            <person name="Gilroy R."/>
        </authorList>
    </citation>
    <scope>NUCLEOTIDE SEQUENCE</scope>
    <source>
        <strain evidence="7">CHK187-14744</strain>
    </source>
</reference>
<dbReference type="AlphaFoldDB" id="A0A9D1HJI9"/>
<keyword evidence="4 6" id="KW-1133">Transmembrane helix</keyword>
<feature type="transmembrane region" description="Helical" evidence="6">
    <location>
        <begin position="81"/>
        <end position="98"/>
    </location>
</feature>
<evidence type="ECO:0000256" key="6">
    <source>
        <dbReference type="SAM" id="Phobius"/>
    </source>
</evidence>
<evidence type="ECO:0000313" key="7">
    <source>
        <dbReference type="EMBL" id="HIU03342.1"/>
    </source>
</evidence>
<name>A0A9D1HJI9_9FIRM</name>
<sequence length="137" mass="15196">MARFREIIKTWIDETVFDLLVGIGILFLVLFLVGAAVSSNKGGWFLGLLLGCVTAGVIAVHMSISLDRAMDFGAPGAIRKVIKSSLIRFLFMGIVLYIGLKVEYIPFIAVFLGILTLKFAALLQPFTHRMITEKVYR</sequence>
<organism evidence="7 8">
    <name type="scientific">Candidatus Onthocola gallistercoris</name>
    <dbReference type="NCBI Taxonomy" id="2840876"/>
    <lineage>
        <taxon>Bacteria</taxon>
        <taxon>Bacillati</taxon>
        <taxon>Bacillota</taxon>
        <taxon>Bacilli</taxon>
        <taxon>Candidatus Onthocola</taxon>
    </lineage>
</organism>
<accession>A0A9D1HJI9</accession>
<keyword evidence="2" id="KW-1003">Cell membrane</keyword>
<evidence type="ECO:0000256" key="2">
    <source>
        <dbReference type="ARBA" id="ARBA00022475"/>
    </source>
</evidence>
<proteinExistence type="predicted"/>
<evidence type="ECO:0000256" key="3">
    <source>
        <dbReference type="ARBA" id="ARBA00022692"/>
    </source>
</evidence>
<evidence type="ECO:0000256" key="1">
    <source>
        <dbReference type="ARBA" id="ARBA00004651"/>
    </source>
</evidence>
<comment type="subcellular location">
    <subcellularLocation>
        <location evidence="1">Cell membrane</location>
        <topology evidence="1">Multi-pass membrane protein</topology>
    </subcellularLocation>
</comment>
<gene>
    <name evidence="7" type="ORF">IAB63_08830</name>
</gene>
<keyword evidence="5 6" id="KW-0472">Membrane</keyword>
<dbReference type="Pfam" id="PF03899">
    <property type="entry name" value="ATP-synt_I"/>
    <property type="match status" value="1"/>
</dbReference>
<dbReference type="InterPro" id="IPR005598">
    <property type="entry name" value="ATP_synth_I"/>
</dbReference>
<evidence type="ECO:0008006" key="9">
    <source>
        <dbReference type="Google" id="ProtNLM"/>
    </source>
</evidence>
<comment type="caution">
    <text evidence="7">The sequence shown here is derived from an EMBL/GenBank/DDBJ whole genome shotgun (WGS) entry which is preliminary data.</text>
</comment>